<evidence type="ECO:0000256" key="5">
    <source>
        <dbReference type="ARBA" id="ARBA00023237"/>
    </source>
</evidence>
<evidence type="ECO:0000259" key="6">
    <source>
        <dbReference type="Pfam" id="PF07980"/>
    </source>
</evidence>
<keyword evidence="3" id="KW-0732">Signal</keyword>
<dbReference type="InterPro" id="IPR012944">
    <property type="entry name" value="SusD_RagB_dom"/>
</dbReference>
<accession>A0ABY2HQ38</accession>
<dbReference type="InterPro" id="IPR011990">
    <property type="entry name" value="TPR-like_helical_dom_sf"/>
</dbReference>
<evidence type="ECO:0000313" key="7">
    <source>
        <dbReference type="EMBL" id="TFB31738.1"/>
    </source>
</evidence>
<comment type="subcellular location">
    <subcellularLocation>
        <location evidence="1">Cell outer membrane</location>
    </subcellularLocation>
</comment>
<dbReference type="EMBL" id="SOPX01000002">
    <property type="protein sequence ID" value="TFB31738.1"/>
    <property type="molecule type" value="Genomic_DNA"/>
</dbReference>
<dbReference type="Gene3D" id="1.25.40.390">
    <property type="match status" value="1"/>
</dbReference>
<dbReference type="Proteomes" id="UP000297429">
    <property type="component" value="Unassembled WGS sequence"/>
</dbReference>
<keyword evidence="4" id="KW-0472">Membrane</keyword>
<gene>
    <name evidence="7" type="ORF">E3V97_14240</name>
</gene>
<evidence type="ECO:0000256" key="1">
    <source>
        <dbReference type="ARBA" id="ARBA00004442"/>
    </source>
</evidence>
<evidence type="ECO:0000313" key="8">
    <source>
        <dbReference type="Proteomes" id="UP000297429"/>
    </source>
</evidence>
<proteinExistence type="inferred from homology"/>
<comment type="similarity">
    <text evidence="2">Belongs to the SusD family.</text>
</comment>
<protein>
    <submittedName>
        <fullName evidence="7">RagB/SusD family nutrient uptake outer membrane protein</fullName>
    </submittedName>
</protein>
<keyword evidence="5" id="KW-0998">Cell outer membrane</keyword>
<evidence type="ECO:0000256" key="4">
    <source>
        <dbReference type="ARBA" id="ARBA00023136"/>
    </source>
</evidence>
<name>A0ABY2HQ38_9SPHI</name>
<dbReference type="Pfam" id="PF07980">
    <property type="entry name" value="SusD_RagB"/>
    <property type="match status" value="1"/>
</dbReference>
<evidence type="ECO:0000256" key="3">
    <source>
        <dbReference type="ARBA" id="ARBA00022729"/>
    </source>
</evidence>
<keyword evidence="8" id="KW-1185">Reference proteome</keyword>
<dbReference type="RefSeq" id="WP_121283066.1">
    <property type="nucleotide sequence ID" value="NZ_RCCK01000010.1"/>
</dbReference>
<dbReference type="SUPFAM" id="SSF48452">
    <property type="entry name" value="TPR-like"/>
    <property type="match status" value="1"/>
</dbReference>
<feature type="domain" description="RagB/SusD" evidence="6">
    <location>
        <begin position="78"/>
        <end position="179"/>
    </location>
</feature>
<evidence type="ECO:0000256" key="2">
    <source>
        <dbReference type="ARBA" id="ARBA00006275"/>
    </source>
</evidence>
<organism evidence="7 8">
    <name type="scientific">Pedobacter alluvionis</name>
    <dbReference type="NCBI Taxonomy" id="475253"/>
    <lineage>
        <taxon>Bacteria</taxon>
        <taxon>Pseudomonadati</taxon>
        <taxon>Bacteroidota</taxon>
        <taxon>Sphingobacteriia</taxon>
        <taxon>Sphingobacteriales</taxon>
        <taxon>Sphingobacteriaceae</taxon>
        <taxon>Pedobacter</taxon>
    </lineage>
</organism>
<comment type="caution">
    <text evidence="7">The sequence shown here is derived from an EMBL/GenBank/DDBJ whole genome shotgun (WGS) entry which is preliminary data.</text>
</comment>
<reference evidence="7 8" key="1">
    <citation type="submission" date="2019-03" db="EMBL/GenBank/DDBJ databases">
        <authorList>
            <person name="He R.-H."/>
        </authorList>
    </citation>
    <scope>NUCLEOTIDE SEQUENCE [LARGE SCALE GENOMIC DNA]</scope>
    <source>
        <strain evidence="7 8">DSM 19624</strain>
    </source>
</reference>
<sequence length="192" mass="21229">MFSANKEIIWAYDNSNAGGSTGGLFHYDPDYDIGGLLIPSAEFKSLLADNDLRKTFLKMNEVSGFVETTKYLCNNYDEYTYAPMIYVRLAELYLNRAEASAKLNDFVKARADLKAVHSRAGLSGADIDNLTNSSILAAVLKERRMELAFEGHGSYDYFRNGLPMTRIAADNNGTASTVSPNDAVVVFQVPRN</sequence>